<dbReference type="RefSeq" id="XP_007914654.1">
    <property type="nucleotide sequence ID" value="XM_007916463.1"/>
</dbReference>
<protein>
    <submittedName>
        <fullName evidence="2">Putative btb poz-like protein</fullName>
    </submittedName>
</protein>
<dbReference type="Proteomes" id="UP000014074">
    <property type="component" value="Unassembled WGS sequence"/>
</dbReference>
<dbReference type="eggNOG" id="ENOG502QUFU">
    <property type="taxonomic scope" value="Eukaryota"/>
</dbReference>
<organism evidence="2 3">
    <name type="scientific">Phaeoacremonium minimum (strain UCR-PA7)</name>
    <name type="common">Esca disease fungus</name>
    <name type="synonym">Togninia minima</name>
    <dbReference type="NCBI Taxonomy" id="1286976"/>
    <lineage>
        <taxon>Eukaryota</taxon>
        <taxon>Fungi</taxon>
        <taxon>Dikarya</taxon>
        <taxon>Ascomycota</taxon>
        <taxon>Pezizomycotina</taxon>
        <taxon>Sordariomycetes</taxon>
        <taxon>Sordariomycetidae</taxon>
        <taxon>Togniniales</taxon>
        <taxon>Togniniaceae</taxon>
        <taxon>Phaeoacremonium</taxon>
    </lineage>
</organism>
<keyword evidence="3" id="KW-1185">Reference proteome</keyword>
<dbReference type="OrthoDB" id="1022638at2759"/>
<feature type="compositionally biased region" description="Acidic residues" evidence="1">
    <location>
        <begin position="88"/>
        <end position="102"/>
    </location>
</feature>
<accession>R8BMM4</accession>
<dbReference type="KEGG" id="tmn:UCRPA7_3901"/>
<dbReference type="PANTHER" id="PTHR47843:SF5">
    <property type="entry name" value="BTB_POZ DOMAIN PROTEIN"/>
    <property type="match status" value="1"/>
</dbReference>
<dbReference type="InterPro" id="IPR011333">
    <property type="entry name" value="SKP1/BTB/POZ_sf"/>
</dbReference>
<dbReference type="AlphaFoldDB" id="R8BMM4"/>
<dbReference type="HOGENOM" id="CLU_057752_3_1_1"/>
<name>R8BMM4_PHAM7</name>
<dbReference type="PANTHER" id="PTHR47843">
    <property type="entry name" value="BTB DOMAIN-CONTAINING PROTEIN-RELATED"/>
    <property type="match status" value="1"/>
</dbReference>
<gene>
    <name evidence="2" type="ORF">UCRPA7_3901</name>
</gene>
<dbReference type="Gene3D" id="3.30.710.10">
    <property type="entry name" value="Potassium Channel Kv1.1, Chain A"/>
    <property type="match status" value="1"/>
</dbReference>
<evidence type="ECO:0000256" key="1">
    <source>
        <dbReference type="SAM" id="MobiDB-lite"/>
    </source>
</evidence>
<evidence type="ECO:0000313" key="3">
    <source>
        <dbReference type="Proteomes" id="UP000014074"/>
    </source>
</evidence>
<dbReference type="GeneID" id="19324297"/>
<feature type="region of interest" description="Disordered" evidence="1">
    <location>
        <begin position="72"/>
        <end position="113"/>
    </location>
</feature>
<proteinExistence type="predicted"/>
<evidence type="ECO:0000313" key="2">
    <source>
        <dbReference type="EMBL" id="EOO00599.1"/>
    </source>
</evidence>
<sequence>MEPYGHYTRAEGIEHTIDLPEDDPDIVDRFFQFLYAGNYSDGEYFHGLPSKEAMMSLGVVSERLEETLGPDQYINLEAPITTTRQGDDEGDDEDDEEGDGDYTPDSQGANMGEQDIDQEPLEYHSEASDYTDPDELYDPDLLKDETLNKDKLPPWIGNYQMEYPVTSIIVSLRVYVMADKYDVPALKLLAKERFVRTVENFWLTYADFPAVVDELFASTMPNDPLQIFVCELVVCQYHVDSDVRARMKPVMERHSGFAVGVLEKMVALTQM</sequence>
<reference evidence="3" key="1">
    <citation type="journal article" date="2013" name="Genome Announc.">
        <title>Draft genome sequence of the ascomycete Phaeoacremonium aleophilum strain UCR-PA7, a causal agent of the esca disease complex in grapevines.</title>
        <authorList>
            <person name="Blanco-Ulate B."/>
            <person name="Rolshausen P."/>
            <person name="Cantu D."/>
        </authorList>
    </citation>
    <scope>NUCLEOTIDE SEQUENCE [LARGE SCALE GENOMIC DNA]</scope>
    <source>
        <strain evidence="3">UCR-PA7</strain>
    </source>
</reference>
<dbReference type="EMBL" id="KB933064">
    <property type="protein sequence ID" value="EOO00599.1"/>
    <property type="molecule type" value="Genomic_DNA"/>
</dbReference>